<name>A0A7K4BZ98_9ARCH</name>
<accession>A0A7K4BZ98</accession>
<sequence>MGRNVNYNSFFSKVFLWMFVGLLITFGTAYFLSTFALNCFIQLISNPIALILIVLIQLGLVFVISLLFNKLPTPLLGFLFILYSFFTGITFSAIFLVFELGSIIFIFGLTAFLFALLAIIGFTTKTDLTKLGVILFVALVGIIISSIINIFLQNSVLDMIISAIAIIVFLGLVAFDIQKLKKMCESDYNEESKNKIAIRGALSLYLDFINLFINLLQLFGERK</sequence>
<organism evidence="6 7">
    <name type="scientific">Candidatus Iainarchaeum sp</name>
    <dbReference type="NCBI Taxonomy" id="3101447"/>
    <lineage>
        <taxon>Archaea</taxon>
        <taxon>Candidatus Iainarchaeota</taxon>
        <taxon>Candidatus Iainarchaeia</taxon>
        <taxon>Candidatus Iainarchaeales</taxon>
        <taxon>Candidatus Iainarchaeaceae</taxon>
        <taxon>Candidatus Iainarchaeum</taxon>
    </lineage>
</organism>
<feature type="transmembrane region" description="Helical" evidence="5">
    <location>
        <begin position="103"/>
        <end position="124"/>
    </location>
</feature>
<dbReference type="Pfam" id="PF01027">
    <property type="entry name" value="Bax1-I"/>
    <property type="match status" value="1"/>
</dbReference>
<evidence type="ECO:0000313" key="6">
    <source>
        <dbReference type="EMBL" id="NMA44558.1"/>
    </source>
</evidence>
<evidence type="ECO:0000256" key="3">
    <source>
        <dbReference type="ARBA" id="ARBA00022989"/>
    </source>
</evidence>
<comment type="caution">
    <text evidence="6">The sequence shown here is derived from an EMBL/GenBank/DDBJ whole genome shotgun (WGS) entry which is preliminary data.</text>
</comment>
<feature type="transmembrane region" description="Helical" evidence="5">
    <location>
        <begin position="196"/>
        <end position="219"/>
    </location>
</feature>
<reference evidence="6 7" key="1">
    <citation type="journal article" date="2020" name="Biotechnol. Biofuels">
        <title>New insights from the biogas microbiome by comprehensive genome-resolved metagenomics of nearly 1600 species originating from multiple anaerobic digesters.</title>
        <authorList>
            <person name="Campanaro S."/>
            <person name="Treu L."/>
            <person name="Rodriguez-R L.M."/>
            <person name="Kovalovszki A."/>
            <person name="Ziels R.M."/>
            <person name="Maus I."/>
            <person name="Zhu X."/>
            <person name="Kougias P.G."/>
            <person name="Basile A."/>
            <person name="Luo G."/>
            <person name="Schluter A."/>
            <person name="Konstantinidis K.T."/>
            <person name="Angelidaki I."/>
        </authorList>
    </citation>
    <scope>NUCLEOTIDE SEQUENCE [LARGE SCALE GENOMIC DNA]</scope>
    <source>
        <strain evidence="6">AS22ysBPME_79</strain>
    </source>
</reference>
<gene>
    <name evidence="6" type="ORF">GX950_01995</name>
</gene>
<feature type="transmembrane region" description="Helical" evidence="5">
    <location>
        <begin position="14"/>
        <end position="36"/>
    </location>
</feature>
<feature type="transmembrane region" description="Helical" evidence="5">
    <location>
        <begin position="131"/>
        <end position="151"/>
    </location>
</feature>
<dbReference type="InterPro" id="IPR006214">
    <property type="entry name" value="Bax_inhibitor_1-related"/>
</dbReference>
<proteinExistence type="predicted"/>
<dbReference type="PANTHER" id="PTHR23291:SF50">
    <property type="entry name" value="PROTEIN LIFEGUARD 4"/>
    <property type="match status" value="1"/>
</dbReference>
<feature type="transmembrane region" description="Helical" evidence="5">
    <location>
        <begin position="157"/>
        <end position="175"/>
    </location>
</feature>
<feature type="transmembrane region" description="Helical" evidence="5">
    <location>
        <begin position="75"/>
        <end position="97"/>
    </location>
</feature>
<dbReference type="CDD" id="cd10432">
    <property type="entry name" value="BI-1-like_bacterial"/>
    <property type="match status" value="1"/>
</dbReference>
<evidence type="ECO:0000256" key="1">
    <source>
        <dbReference type="ARBA" id="ARBA00004141"/>
    </source>
</evidence>
<comment type="subcellular location">
    <subcellularLocation>
        <location evidence="1">Membrane</location>
        <topology evidence="1">Multi-pass membrane protein</topology>
    </subcellularLocation>
</comment>
<dbReference type="Proteomes" id="UP000526302">
    <property type="component" value="Unassembled WGS sequence"/>
</dbReference>
<keyword evidence="2 5" id="KW-0812">Transmembrane</keyword>
<dbReference type="EMBL" id="JAAZKV010000016">
    <property type="protein sequence ID" value="NMA44558.1"/>
    <property type="molecule type" value="Genomic_DNA"/>
</dbReference>
<evidence type="ECO:0000313" key="7">
    <source>
        <dbReference type="Proteomes" id="UP000526302"/>
    </source>
</evidence>
<protein>
    <submittedName>
        <fullName evidence="6">Bax inhibitor-1/YccA family protein</fullName>
    </submittedName>
</protein>
<evidence type="ECO:0000256" key="5">
    <source>
        <dbReference type="SAM" id="Phobius"/>
    </source>
</evidence>
<evidence type="ECO:0000256" key="4">
    <source>
        <dbReference type="ARBA" id="ARBA00023136"/>
    </source>
</evidence>
<keyword evidence="4 5" id="KW-0472">Membrane</keyword>
<dbReference type="GO" id="GO:0005886">
    <property type="term" value="C:plasma membrane"/>
    <property type="evidence" value="ECO:0007669"/>
    <property type="project" value="TreeGrafter"/>
</dbReference>
<dbReference type="PANTHER" id="PTHR23291">
    <property type="entry name" value="BAX INHIBITOR-RELATED"/>
    <property type="match status" value="1"/>
</dbReference>
<keyword evidence="3 5" id="KW-1133">Transmembrane helix</keyword>
<feature type="transmembrane region" description="Helical" evidence="5">
    <location>
        <begin position="48"/>
        <end position="68"/>
    </location>
</feature>
<evidence type="ECO:0000256" key="2">
    <source>
        <dbReference type="ARBA" id="ARBA00022692"/>
    </source>
</evidence>
<dbReference type="AlphaFoldDB" id="A0A7K4BZ98"/>